<gene>
    <name evidence="32" type="ORF">ACFPPA_02350</name>
</gene>
<comment type="catalytic activity">
    <reaction evidence="26">
        <text>[GlcNAc-(1-&gt;4)-Mur2Ac(oyl-L-Ala-gamma-D-Glu-L-Lys-D-Ala-D-Ala)](n)-di-trans,octa-cis-undecaprenyl diphosphate + beta-D-GlcNAc-(1-&gt;4)-Mur2Ac(oyl-L-Ala-gamma-D-Glu-L-Lys-D-Ala-D-Ala)-di-trans,octa-cis-undecaprenyl diphosphate = [GlcNAc-(1-&gt;4)-Mur2Ac(oyl-L-Ala-gamma-D-Glu-L-Lys-D-Ala-D-Ala)](n+1)-di-trans,octa-cis-undecaprenyl diphosphate + di-trans,octa-cis-undecaprenyl diphosphate + H(+)</text>
        <dbReference type="Rhea" id="RHEA:23708"/>
        <dbReference type="Rhea" id="RHEA-COMP:9602"/>
        <dbReference type="Rhea" id="RHEA-COMP:9603"/>
        <dbReference type="ChEBI" id="CHEBI:15378"/>
        <dbReference type="ChEBI" id="CHEBI:58405"/>
        <dbReference type="ChEBI" id="CHEBI:60033"/>
        <dbReference type="ChEBI" id="CHEBI:78435"/>
        <dbReference type="EC" id="2.4.99.28"/>
    </reaction>
</comment>
<evidence type="ECO:0000256" key="17">
    <source>
        <dbReference type="ARBA" id="ARBA00022968"/>
    </source>
</evidence>
<evidence type="ECO:0000256" key="2">
    <source>
        <dbReference type="ARBA" id="ARBA00004249"/>
    </source>
</evidence>
<accession>A0ABW0QJ02</accession>
<dbReference type="Gene3D" id="1.10.3810.10">
    <property type="entry name" value="Biosynthetic peptidoglycan transglycosylase-like"/>
    <property type="match status" value="1"/>
</dbReference>
<keyword evidence="18" id="KW-0573">Peptidoglycan synthesis</keyword>
<evidence type="ECO:0000256" key="27">
    <source>
        <dbReference type="SAM" id="MobiDB-lite"/>
    </source>
</evidence>
<evidence type="ECO:0000256" key="19">
    <source>
        <dbReference type="ARBA" id="ARBA00022989"/>
    </source>
</evidence>
<evidence type="ECO:0000256" key="22">
    <source>
        <dbReference type="ARBA" id="ARBA00023268"/>
    </source>
</evidence>
<evidence type="ECO:0000313" key="32">
    <source>
        <dbReference type="EMBL" id="MFC5524576.1"/>
    </source>
</evidence>
<evidence type="ECO:0000256" key="21">
    <source>
        <dbReference type="ARBA" id="ARBA00023251"/>
    </source>
</evidence>
<feature type="domain" description="Glycosyl transferase family 51" evidence="30">
    <location>
        <begin position="59"/>
        <end position="234"/>
    </location>
</feature>
<feature type="domain" description="Penicillin-binding protein OB-like" evidence="31">
    <location>
        <begin position="321"/>
        <end position="428"/>
    </location>
</feature>
<keyword evidence="33" id="KW-1185">Reference proteome</keyword>
<dbReference type="SUPFAM" id="SSF53955">
    <property type="entry name" value="Lysozyme-like"/>
    <property type="match status" value="1"/>
</dbReference>
<comment type="caution">
    <text evidence="32">The sequence shown here is derived from an EMBL/GenBank/DDBJ whole genome shotgun (WGS) entry which is preliminary data.</text>
</comment>
<evidence type="ECO:0000256" key="25">
    <source>
        <dbReference type="ARBA" id="ARBA00044770"/>
    </source>
</evidence>
<comment type="function">
    <text evidence="1">Cell wall formation. Synthesis of cross-linked peptidoglycan from the lipid intermediates. The enzyme has a penicillin-insensitive transglycosylase N-terminal domain (formation of linear glycan strands) and a penicillin-sensitive transpeptidase C-terminal domain (cross-linking of the peptide subunits).</text>
</comment>
<evidence type="ECO:0000256" key="11">
    <source>
        <dbReference type="ARBA" id="ARBA00022670"/>
    </source>
</evidence>
<evidence type="ECO:0000256" key="18">
    <source>
        <dbReference type="ARBA" id="ARBA00022984"/>
    </source>
</evidence>
<dbReference type="PANTHER" id="PTHR32282:SF27">
    <property type="entry name" value="PENICILLIN-BINDING PROTEIN 1A"/>
    <property type="match status" value="1"/>
</dbReference>
<evidence type="ECO:0000259" key="31">
    <source>
        <dbReference type="Pfam" id="PF17092"/>
    </source>
</evidence>
<evidence type="ECO:0000256" key="8">
    <source>
        <dbReference type="ARBA" id="ARBA00022475"/>
    </source>
</evidence>
<dbReference type="InterPro" id="IPR050396">
    <property type="entry name" value="Glycosyltr_51/Transpeptidase"/>
</dbReference>
<evidence type="ECO:0000256" key="12">
    <source>
        <dbReference type="ARBA" id="ARBA00022676"/>
    </source>
</evidence>
<keyword evidence="22" id="KW-0511">Multifunctional enzyme</keyword>
<keyword evidence="19 28" id="KW-1133">Transmembrane helix</keyword>
<evidence type="ECO:0000256" key="9">
    <source>
        <dbReference type="ARBA" id="ARBA00022519"/>
    </source>
</evidence>
<comment type="similarity">
    <text evidence="5">In the N-terminal section; belongs to the glycosyltransferase 51 family.</text>
</comment>
<reference evidence="33" key="1">
    <citation type="journal article" date="2019" name="Int. J. Syst. Evol. Microbiol.">
        <title>The Global Catalogue of Microorganisms (GCM) 10K type strain sequencing project: providing services to taxonomists for standard genome sequencing and annotation.</title>
        <authorList>
            <consortium name="The Broad Institute Genomics Platform"/>
            <consortium name="The Broad Institute Genome Sequencing Center for Infectious Disease"/>
            <person name="Wu L."/>
            <person name="Ma J."/>
        </authorList>
    </citation>
    <scope>NUCLEOTIDE SEQUENCE [LARGE SCALE GENOMIC DNA]</scope>
    <source>
        <strain evidence="33">CGMCC 1.16619</strain>
    </source>
</reference>
<dbReference type="PANTHER" id="PTHR32282">
    <property type="entry name" value="BINDING PROTEIN TRANSPEPTIDASE, PUTATIVE-RELATED"/>
    <property type="match status" value="1"/>
</dbReference>
<evidence type="ECO:0000256" key="1">
    <source>
        <dbReference type="ARBA" id="ARBA00002624"/>
    </source>
</evidence>
<feature type="compositionally biased region" description="Low complexity" evidence="27">
    <location>
        <begin position="644"/>
        <end position="658"/>
    </location>
</feature>
<dbReference type="InterPro" id="IPR001460">
    <property type="entry name" value="PCN-bd_Tpept"/>
</dbReference>
<evidence type="ECO:0000256" key="26">
    <source>
        <dbReference type="ARBA" id="ARBA00049902"/>
    </source>
</evidence>
<dbReference type="Pfam" id="PF17092">
    <property type="entry name" value="PCB_OB"/>
    <property type="match status" value="1"/>
</dbReference>
<keyword evidence="13" id="KW-0808">Transferase</keyword>
<dbReference type="InterPro" id="IPR023346">
    <property type="entry name" value="Lysozyme-like_dom_sf"/>
</dbReference>
<keyword evidence="10" id="KW-0121">Carboxypeptidase</keyword>
<evidence type="ECO:0000256" key="3">
    <source>
        <dbReference type="ARBA" id="ARBA00004752"/>
    </source>
</evidence>
<dbReference type="Pfam" id="PF00905">
    <property type="entry name" value="Transpeptidase"/>
    <property type="match status" value="1"/>
</dbReference>
<evidence type="ECO:0000256" key="15">
    <source>
        <dbReference type="ARBA" id="ARBA00022801"/>
    </source>
</evidence>
<dbReference type="Gene3D" id="3.40.710.10">
    <property type="entry name" value="DD-peptidase/beta-lactamase superfamily"/>
    <property type="match status" value="2"/>
</dbReference>
<evidence type="ECO:0000259" key="30">
    <source>
        <dbReference type="Pfam" id="PF00912"/>
    </source>
</evidence>
<comment type="catalytic activity">
    <reaction evidence="24">
        <text>Preferential cleavage: (Ac)2-L-Lys-D-Ala-|-D-Ala. Also transpeptidation of peptidyl-alanyl moieties that are N-acyl substituents of D-alanine.</text>
        <dbReference type="EC" id="3.4.16.4"/>
    </reaction>
</comment>
<evidence type="ECO:0000256" key="14">
    <source>
        <dbReference type="ARBA" id="ARBA00022692"/>
    </source>
</evidence>
<feature type="domain" description="Penicillin-binding protein transpeptidase" evidence="29">
    <location>
        <begin position="436"/>
        <end position="745"/>
    </location>
</feature>
<sequence>MQIFKRLLRWALILAFSGLLLAVVAVGVAYWLIAPRLPSVTVLKDYHMQVPLRVLSADGKLIASFGETRRIPVDIADVPDRLKHAVLSAEDADFYHHPGVDWHGIARAGWHVIVTGGDKGPGGSTITQQVARNFFLSPEKLYSRKLTEIFIALRIEHELSKDQILELYLNKMFLGHRAYGVAAAAEYYYGKTLDQLTVAECAMLASTFQLPSAVNPINSPKRGIARRNWVLGEMLRHGYITKPVYEQAVAEPNHAYPHEQPIEVDAPYLAEMVRRQVLDRLGNDALTEGYVVRTTVQSDRQQTAVDAVRNGLIAYDHRHGWRGPEAHQDLPASAGESDYDRLLSNYGSISGMQPGLVTASDAKQATIYLPSHENVILDLAGMSWARPHINDDRVGAAPTRVDSVLKRGDIIRLARDDKGEWQLAQIPAAQAGLTSINPEDGSIQALVGGFNFARSKFNRAVMAARQPGSSFKPYLYSAAFERGFTPASIINDAPLALPDPSRPNGIWTPSNDDGKFAGPMRLREALVQSKNLVSVRLLDAVGVRFVREYATRFGFSLDAIPANLSMALGTASVSPMSMARGYAVFANGGYLVTPYFIHEIDDRDGKPIYVANPARACRNCQERLLDTNPPGPPPTEMNKTPGNSVASAEAAPAAPSSVDGVGEAVLPADVHDESTHPPVLAPHVIGPRNDYLITSMMKDVILHGTGSAARALDRADLAGKTGSTNDHRDAWFVGFNEDLSTAVWVGFDDYSSLGRGEFGAKAALPIWMEYMGAALKGLPLSTLPMPPGISTVWINRQNGLPTSSSDPDGMNEMFKVEDIDRLRSQAAQQKEQDQQHAYDIF</sequence>
<feature type="transmembrane region" description="Helical" evidence="28">
    <location>
        <begin position="12"/>
        <end position="33"/>
    </location>
</feature>
<dbReference type="EC" id="3.4.16.4" evidence="6"/>
<keyword evidence="11" id="KW-0645">Protease</keyword>
<keyword evidence="14 28" id="KW-0812">Transmembrane</keyword>
<keyword evidence="12" id="KW-0328">Glycosyltransferase</keyword>
<evidence type="ECO:0000256" key="13">
    <source>
        <dbReference type="ARBA" id="ARBA00022679"/>
    </source>
</evidence>
<evidence type="ECO:0000259" key="29">
    <source>
        <dbReference type="Pfam" id="PF00905"/>
    </source>
</evidence>
<evidence type="ECO:0000256" key="24">
    <source>
        <dbReference type="ARBA" id="ARBA00034000"/>
    </source>
</evidence>
<keyword evidence="17" id="KW-0735">Signal-anchor</keyword>
<keyword evidence="15" id="KW-0378">Hydrolase</keyword>
<feature type="region of interest" description="Disordered" evidence="27">
    <location>
        <begin position="624"/>
        <end position="659"/>
    </location>
</feature>
<dbReference type="EC" id="2.4.99.28" evidence="25"/>
<evidence type="ECO:0000256" key="16">
    <source>
        <dbReference type="ARBA" id="ARBA00022960"/>
    </source>
</evidence>
<evidence type="ECO:0000256" key="23">
    <source>
        <dbReference type="ARBA" id="ARBA00023316"/>
    </source>
</evidence>
<evidence type="ECO:0000256" key="28">
    <source>
        <dbReference type="SAM" id="Phobius"/>
    </source>
</evidence>
<dbReference type="SUPFAM" id="SSF56601">
    <property type="entry name" value="beta-lactamase/transpeptidase-like"/>
    <property type="match status" value="1"/>
</dbReference>
<dbReference type="NCBIfam" id="TIGR02074">
    <property type="entry name" value="PBP_1a_fam"/>
    <property type="match status" value="1"/>
</dbReference>
<protein>
    <recommendedName>
        <fullName evidence="7">Penicillin-binding protein 1A</fullName>
        <ecNumber evidence="25">2.4.99.28</ecNumber>
        <ecNumber evidence="6">3.4.16.4</ecNumber>
    </recommendedName>
</protein>
<evidence type="ECO:0000256" key="6">
    <source>
        <dbReference type="ARBA" id="ARBA00012448"/>
    </source>
</evidence>
<keyword evidence="9" id="KW-0997">Cell inner membrane</keyword>
<evidence type="ECO:0000256" key="7">
    <source>
        <dbReference type="ARBA" id="ARBA00018638"/>
    </source>
</evidence>
<comment type="pathway">
    <text evidence="3">Cell wall biogenesis; peptidoglycan biosynthesis.</text>
</comment>
<proteinExistence type="inferred from homology"/>
<evidence type="ECO:0000313" key="33">
    <source>
        <dbReference type="Proteomes" id="UP001596114"/>
    </source>
</evidence>
<keyword evidence="8" id="KW-1003">Cell membrane</keyword>
<evidence type="ECO:0000256" key="10">
    <source>
        <dbReference type="ARBA" id="ARBA00022645"/>
    </source>
</evidence>
<dbReference type="InterPro" id="IPR031376">
    <property type="entry name" value="PCB_OB"/>
</dbReference>
<dbReference type="Pfam" id="PF00912">
    <property type="entry name" value="Transgly"/>
    <property type="match status" value="1"/>
</dbReference>
<dbReference type="InterPro" id="IPR001264">
    <property type="entry name" value="Glyco_trans_51"/>
</dbReference>
<keyword evidence="23" id="KW-0961">Cell wall biogenesis/degradation</keyword>
<dbReference type="InterPro" id="IPR012338">
    <property type="entry name" value="Beta-lactam/transpept-like"/>
</dbReference>
<keyword evidence="21" id="KW-0046">Antibiotic resistance</keyword>
<dbReference type="RefSeq" id="WP_377316896.1">
    <property type="nucleotide sequence ID" value="NZ_JBHSNF010000001.1"/>
</dbReference>
<evidence type="ECO:0000256" key="4">
    <source>
        <dbReference type="ARBA" id="ARBA00007090"/>
    </source>
</evidence>
<dbReference type="Proteomes" id="UP001596114">
    <property type="component" value="Unassembled WGS sequence"/>
</dbReference>
<name>A0ABW0QJ02_9GAMM</name>
<evidence type="ECO:0000256" key="5">
    <source>
        <dbReference type="ARBA" id="ARBA00007739"/>
    </source>
</evidence>
<comment type="similarity">
    <text evidence="4">In the C-terminal section; belongs to the transpeptidase family.</text>
</comment>
<dbReference type="InterPro" id="IPR036950">
    <property type="entry name" value="PBP_transglycosylase"/>
</dbReference>
<keyword evidence="16" id="KW-0133">Cell shape</keyword>
<comment type="subcellular location">
    <subcellularLocation>
        <location evidence="2">Cell inner membrane</location>
        <topology evidence="2">Single-pass type II membrane protein</topology>
    </subcellularLocation>
</comment>
<evidence type="ECO:0000256" key="20">
    <source>
        <dbReference type="ARBA" id="ARBA00023136"/>
    </source>
</evidence>
<dbReference type="EMBL" id="JBHSNF010000001">
    <property type="protein sequence ID" value="MFC5524576.1"/>
    <property type="molecule type" value="Genomic_DNA"/>
</dbReference>
<keyword evidence="20 28" id="KW-0472">Membrane</keyword>
<organism evidence="32 33">
    <name type="scientific">Rhodanobacter ginsengisoli</name>
    <dbReference type="NCBI Taxonomy" id="418646"/>
    <lineage>
        <taxon>Bacteria</taxon>
        <taxon>Pseudomonadati</taxon>
        <taxon>Pseudomonadota</taxon>
        <taxon>Gammaproteobacteria</taxon>
        <taxon>Lysobacterales</taxon>
        <taxon>Rhodanobacteraceae</taxon>
        <taxon>Rhodanobacter</taxon>
    </lineage>
</organism>